<dbReference type="Pfam" id="PF03358">
    <property type="entry name" value="FMN_red"/>
    <property type="match status" value="1"/>
</dbReference>
<dbReference type="Pfam" id="PF13847">
    <property type="entry name" value="Methyltransf_31"/>
    <property type="match status" value="1"/>
</dbReference>
<evidence type="ECO:0000259" key="8">
    <source>
        <dbReference type="Pfam" id="PF03358"/>
    </source>
</evidence>
<reference evidence="10 11" key="1">
    <citation type="submission" date="2018-02" db="EMBL/GenBank/DDBJ databases">
        <title>The genomes of Aspergillus section Nigri reveals drivers in fungal speciation.</title>
        <authorList>
            <consortium name="DOE Joint Genome Institute"/>
            <person name="Vesth T.C."/>
            <person name="Nybo J."/>
            <person name="Theobald S."/>
            <person name="Brandl J."/>
            <person name="Frisvad J.C."/>
            <person name="Nielsen K.F."/>
            <person name="Lyhne E.K."/>
            <person name="Kogle M.E."/>
            <person name="Kuo A."/>
            <person name="Riley R."/>
            <person name="Clum A."/>
            <person name="Nolan M."/>
            <person name="Lipzen A."/>
            <person name="Salamov A."/>
            <person name="Henrissat B."/>
            <person name="Wiebenga A."/>
            <person name="De vries R.P."/>
            <person name="Grigoriev I.V."/>
            <person name="Mortensen U.H."/>
            <person name="Andersen M.R."/>
            <person name="Baker S.E."/>
        </authorList>
    </citation>
    <scope>NUCLEOTIDE SEQUENCE [LARGE SCALE GENOMIC DNA]</scope>
    <source>
        <strain evidence="10 11">CBS 101889</strain>
    </source>
</reference>
<keyword evidence="5" id="KW-0547">Nucleotide-binding</keyword>
<sequence length="485" mass="53879">MPNDTYNRVQSRYGDIAKQSYTTEQHEKEEQIARAFGYSAEDLGSLPEKTNLGLSCGNAVGFANMKGETILDLGSGSGIDVLLAARKVGVNGQAIGVDMTRKNTQKARVSNSKFIEATINSVPLPDSSVDCIISNCVVNLVPATDKPAVFKEIARLLKPGGRVAISDILARKPLPDHITKNMALYVGYTTMAHPAVVQPGPTVPDFVNGHESIQYPEHPSLAIPKSEDDAEIRQKYRPFILDDAAEDWVSALELTTAMDLAAQELQKSNSRLKVLVLYGSLRRRSYSRLVALEASRILSRLGCDVRVFNPEGLPVKNDTEYGHPKVQELRELSKWSDGHVWVSPEQHGNLTAVFKNQIDWIPLTTGSVRPTQGRTLAIAQVCGGSQSFNAVNSLRLLGRWMRMFTIPNQSSIPKAYTHFPDEGQPGDQRLMPSSSRDRLVDCMEEFVKYTFLMRPHLELFGDRFSEREEKRAKEEKLRLAQAAQL</sequence>
<dbReference type="CDD" id="cd02440">
    <property type="entry name" value="AdoMet_MTases"/>
    <property type="match status" value="1"/>
</dbReference>
<evidence type="ECO:0000313" key="11">
    <source>
        <dbReference type="Proteomes" id="UP000248961"/>
    </source>
</evidence>
<evidence type="ECO:0000256" key="1">
    <source>
        <dbReference type="ARBA" id="ARBA00001917"/>
    </source>
</evidence>
<dbReference type="SUPFAM" id="SSF53335">
    <property type="entry name" value="S-adenosyl-L-methionine-dependent methyltransferases"/>
    <property type="match status" value="1"/>
</dbReference>
<dbReference type="InterPro" id="IPR029039">
    <property type="entry name" value="Flavoprotein-like_sf"/>
</dbReference>
<gene>
    <name evidence="10" type="ORF">BO97DRAFT_474191</name>
</gene>
<dbReference type="NCBIfam" id="TIGR02690">
    <property type="entry name" value="resist_ArsH"/>
    <property type="match status" value="1"/>
</dbReference>
<keyword evidence="11" id="KW-1185">Reference proteome</keyword>
<dbReference type="GO" id="GO:0000166">
    <property type="term" value="F:nucleotide binding"/>
    <property type="evidence" value="ECO:0007669"/>
    <property type="project" value="UniProtKB-KW"/>
</dbReference>
<dbReference type="EMBL" id="KZ824372">
    <property type="protein sequence ID" value="RAL06591.1"/>
    <property type="molecule type" value="Genomic_DNA"/>
</dbReference>
<dbReference type="Gene3D" id="3.40.50.150">
    <property type="entry name" value="Vaccinia Virus protein VP39"/>
    <property type="match status" value="1"/>
</dbReference>
<evidence type="ECO:0000256" key="4">
    <source>
        <dbReference type="ARBA" id="ARBA00022643"/>
    </source>
</evidence>
<keyword evidence="4" id="KW-0288">FMN</keyword>
<comment type="subunit">
    <text evidence="2">Homotetramer.</text>
</comment>
<organism evidence="10 11">
    <name type="scientific">Aspergillus homomorphus (strain CBS 101889)</name>
    <dbReference type="NCBI Taxonomy" id="1450537"/>
    <lineage>
        <taxon>Eukaryota</taxon>
        <taxon>Fungi</taxon>
        <taxon>Dikarya</taxon>
        <taxon>Ascomycota</taxon>
        <taxon>Pezizomycotina</taxon>
        <taxon>Eurotiomycetes</taxon>
        <taxon>Eurotiomycetidae</taxon>
        <taxon>Eurotiales</taxon>
        <taxon>Aspergillaceae</taxon>
        <taxon>Aspergillus</taxon>
        <taxon>Aspergillus subgen. Circumdati</taxon>
    </lineage>
</organism>
<evidence type="ECO:0000313" key="10">
    <source>
        <dbReference type="EMBL" id="RAL06591.1"/>
    </source>
</evidence>
<evidence type="ECO:0000256" key="7">
    <source>
        <dbReference type="ARBA" id="ARBA00023002"/>
    </source>
</evidence>
<dbReference type="OrthoDB" id="8300214at2759"/>
<name>A0A395HF52_ASPHC</name>
<dbReference type="PANTHER" id="PTHR43590:SF1">
    <property type="entry name" value="ARSENIC RESISTANCE PROTEIN ARSH (AFU_ORTHOLOGUE AFUA_5G15030)"/>
    <property type="match status" value="1"/>
</dbReference>
<evidence type="ECO:0000259" key="9">
    <source>
        <dbReference type="Pfam" id="PF13847"/>
    </source>
</evidence>
<dbReference type="FunFam" id="3.40.50.360:FF:000027">
    <property type="entry name" value="Arsenical resistance protein ArsH"/>
    <property type="match status" value="1"/>
</dbReference>
<dbReference type="InterPro" id="IPR014063">
    <property type="entry name" value="Arsenate-R_ArsH"/>
</dbReference>
<accession>A0A395HF52</accession>
<dbReference type="STRING" id="1450537.A0A395HF52"/>
<dbReference type="InterPro" id="IPR025714">
    <property type="entry name" value="Methyltranfer_dom"/>
</dbReference>
<dbReference type="SUPFAM" id="SSF52218">
    <property type="entry name" value="Flavoproteins"/>
    <property type="match status" value="1"/>
</dbReference>
<dbReference type="GeneID" id="37204590"/>
<dbReference type="PANTHER" id="PTHR43590">
    <property type="entry name" value="ARSENIC RESISTANCE PROTEIN ARSH (AFU_ORTHOLOGUE AFUA_5G15030)"/>
    <property type="match status" value="1"/>
</dbReference>
<keyword evidence="6" id="KW-0521">NADP</keyword>
<proteinExistence type="predicted"/>
<evidence type="ECO:0000256" key="3">
    <source>
        <dbReference type="ARBA" id="ARBA00022630"/>
    </source>
</evidence>
<dbReference type="InterPro" id="IPR029063">
    <property type="entry name" value="SAM-dependent_MTases_sf"/>
</dbReference>
<dbReference type="AlphaFoldDB" id="A0A395HF52"/>
<dbReference type="InterPro" id="IPR005025">
    <property type="entry name" value="FMN_Rdtase-like_dom"/>
</dbReference>
<dbReference type="VEuPathDB" id="FungiDB:BO97DRAFT_474191"/>
<evidence type="ECO:0000256" key="6">
    <source>
        <dbReference type="ARBA" id="ARBA00022857"/>
    </source>
</evidence>
<feature type="domain" description="Methyltransferase" evidence="9">
    <location>
        <begin position="66"/>
        <end position="186"/>
    </location>
</feature>
<dbReference type="Gene3D" id="3.40.50.360">
    <property type="match status" value="1"/>
</dbReference>
<feature type="domain" description="NADPH-dependent FMN reductase-like" evidence="8">
    <location>
        <begin position="273"/>
        <end position="416"/>
    </location>
</feature>
<dbReference type="GO" id="GO:0016655">
    <property type="term" value="F:oxidoreductase activity, acting on NAD(P)H, quinone or similar compound as acceptor"/>
    <property type="evidence" value="ECO:0007669"/>
    <property type="project" value="TreeGrafter"/>
</dbReference>
<evidence type="ECO:0000256" key="5">
    <source>
        <dbReference type="ARBA" id="ARBA00022741"/>
    </source>
</evidence>
<dbReference type="RefSeq" id="XP_025545745.1">
    <property type="nucleotide sequence ID" value="XM_025700301.1"/>
</dbReference>
<keyword evidence="3" id="KW-0285">Flavoprotein</keyword>
<protein>
    <submittedName>
        <fullName evidence="10">Arsenic resistance protein ArsH</fullName>
    </submittedName>
</protein>
<keyword evidence="7" id="KW-0560">Oxidoreductase</keyword>
<comment type="cofactor">
    <cofactor evidence="1">
        <name>FMN</name>
        <dbReference type="ChEBI" id="CHEBI:58210"/>
    </cofactor>
</comment>
<evidence type="ECO:0000256" key="2">
    <source>
        <dbReference type="ARBA" id="ARBA00011881"/>
    </source>
</evidence>
<dbReference type="Proteomes" id="UP000248961">
    <property type="component" value="Unassembled WGS sequence"/>
</dbReference>